<name>A0A944M921_9GAMM</name>
<evidence type="ECO:0000313" key="7">
    <source>
        <dbReference type="Proteomes" id="UP000770889"/>
    </source>
</evidence>
<sequence>MKIYIGIDLGTSGCRAVAIDETATIRASASRSLPKPETPLQNQHQQDPEIWWQVLCEVLTEIARVCSEESPVAIAVDGTSSTLLLADHQGNPLTPALMYNDNRSHDALPLLEGIAPDGSPVLSPSSSLAKLLHLRRKIATDRYRALHQADWIVGRLCGDYRHSDENNVLKMGYDPISRAWPTWLAELQLPDGALPEVVPSASPVGRLCRQAAEATSLPPGIAIVAGTTDGNAAFLATGARDIGEAVTSLGSTLVVKILSEEPVFAAEYGVYSHRLGARWLVSGASNSGGAVLASFFSCDEMARMTRDLQPQRATGLDYYPLLAAGERFPVNDPDYPPRLQPRPANDRLFFQGMLEGIANIEAEGYRLLQRLGAARLKHVYSVGGGAKNEPWRQIRQQRLQVPVIPAAHHEAAYGTALLAMHGVTE</sequence>
<feature type="domain" description="Carbohydrate kinase FGGY C-terminal" evidence="5">
    <location>
        <begin position="246"/>
        <end position="421"/>
    </location>
</feature>
<accession>A0A944M921</accession>
<keyword evidence="3 6" id="KW-0418">Kinase</keyword>
<evidence type="ECO:0000256" key="3">
    <source>
        <dbReference type="ARBA" id="ARBA00022777"/>
    </source>
</evidence>
<dbReference type="Gene3D" id="3.30.420.40">
    <property type="match status" value="2"/>
</dbReference>
<gene>
    <name evidence="6" type="ORF">KME65_14725</name>
</gene>
<dbReference type="InterPro" id="IPR018485">
    <property type="entry name" value="FGGY_C"/>
</dbReference>
<dbReference type="Proteomes" id="UP000770889">
    <property type="component" value="Unassembled WGS sequence"/>
</dbReference>
<proteinExistence type="inferred from homology"/>
<organism evidence="6 7">
    <name type="scientific">Candidatus Thiodiazotropha taylori</name>
    <dbReference type="NCBI Taxonomy" id="2792791"/>
    <lineage>
        <taxon>Bacteria</taxon>
        <taxon>Pseudomonadati</taxon>
        <taxon>Pseudomonadota</taxon>
        <taxon>Gammaproteobacteria</taxon>
        <taxon>Chromatiales</taxon>
        <taxon>Sedimenticolaceae</taxon>
        <taxon>Candidatus Thiodiazotropha</taxon>
    </lineage>
</organism>
<dbReference type="PANTHER" id="PTHR10196">
    <property type="entry name" value="SUGAR KINASE"/>
    <property type="match status" value="1"/>
</dbReference>
<dbReference type="GO" id="GO:0004856">
    <property type="term" value="F:D-xylulokinase activity"/>
    <property type="evidence" value="ECO:0007669"/>
    <property type="project" value="TreeGrafter"/>
</dbReference>
<dbReference type="GO" id="GO:0005829">
    <property type="term" value="C:cytosol"/>
    <property type="evidence" value="ECO:0007669"/>
    <property type="project" value="TreeGrafter"/>
</dbReference>
<dbReference type="PIRSF" id="PIRSF000538">
    <property type="entry name" value="GlpK"/>
    <property type="match status" value="1"/>
</dbReference>
<dbReference type="InterPro" id="IPR018484">
    <property type="entry name" value="FGGY_N"/>
</dbReference>
<comment type="similarity">
    <text evidence="1">Belongs to the FGGY kinase family.</text>
</comment>
<feature type="domain" description="Carbohydrate kinase FGGY N-terminal" evidence="4">
    <location>
        <begin position="3"/>
        <end position="235"/>
    </location>
</feature>
<dbReference type="EMBL" id="JAHHGM010000014">
    <property type="protein sequence ID" value="MBT2990206.1"/>
    <property type="molecule type" value="Genomic_DNA"/>
</dbReference>
<dbReference type="AlphaFoldDB" id="A0A944M921"/>
<dbReference type="InterPro" id="IPR000577">
    <property type="entry name" value="Carb_kinase_FGGY"/>
</dbReference>
<evidence type="ECO:0000256" key="2">
    <source>
        <dbReference type="ARBA" id="ARBA00022679"/>
    </source>
</evidence>
<dbReference type="InterPro" id="IPR043129">
    <property type="entry name" value="ATPase_NBD"/>
</dbReference>
<comment type="caution">
    <text evidence="6">The sequence shown here is derived from an EMBL/GenBank/DDBJ whole genome shotgun (WGS) entry which is preliminary data.</text>
</comment>
<protein>
    <submittedName>
        <fullName evidence="6">FGGY-family carbohydrate kinase</fullName>
    </submittedName>
</protein>
<dbReference type="GO" id="GO:0019150">
    <property type="term" value="F:D-ribulokinase activity"/>
    <property type="evidence" value="ECO:0007669"/>
    <property type="project" value="TreeGrafter"/>
</dbReference>
<dbReference type="SUPFAM" id="SSF53067">
    <property type="entry name" value="Actin-like ATPase domain"/>
    <property type="match status" value="2"/>
</dbReference>
<dbReference type="CDD" id="cd07783">
    <property type="entry name" value="ASKHA_NBD_FGGY_SePSK_AtXK1-like"/>
    <property type="match status" value="1"/>
</dbReference>
<reference evidence="6 7" key="1">
    <citation type="submission" date="2021-05" db="EMBL/GenBank/DDBJ databases">
        <title>Genetic and Functional Diversity in Clade A Lucinid endosymbionts from the Bahamas.</title>
        <authorList>
            <person name="Giani N.M."/>
            <person name="Engel A.S."/>
            <person name="Campbell B.J."/>
        </authorList>
    </citation>
    <scope>NUCLEOTIDE SEQUENCE [LARGE SCALE GENOMIC DNA]</scope>
    <source>
        <strain evidence="6">LUC16012Gg_MoonRockCtena</strain>
    </source>
</reference>
<dbReference type="PANTHER" id="PTHR10196:SF80">
    <property type="entry name" value="D-RIBULOSE KINASE"/>
    <property type="match status" value="1"/>
</dbReference>
<evidence type="ECO:0000313" key="6">
    <source>
        <dbReference type="EMBL" id="MBT2990206.1"/>
    </source>
</evidence>
<evidence type="ECO:0000256" key="1">
    <source>
        <dbReference type="ARBA" id="ARBA00009156"/>
    </source>
</evidence>
<evidence type="ECO:0000259" key="4">
    <source>
        <dbReference type="Pfam" id="PF00370"/>
    </source>
</evidence>
<keyword evidence="2" id="KW-0808">Transferase</keyword>
<dbReference type="Pfam" id="PF02782">
    <property type="entry name" value="FGGY_C"/>
    <property type="match status" value="1"/>
</dbReference>
<evidence type="ECO:0000259" key="5">
    <source>
        <dbReference type="Pfam" id="PF02782"/>
    </source>
</evidence>
<dbReference type="Pfam" id="PF00370">
    <property type="entry name" value="FGGY_N"/>
    <property type="match status" value="1"/>
</dbReference>
<dbReference type="GO" id="GO:0005997">
    <property type="term" value="P:xylulose metabolic process"/>
    <property type="evidence" value="ECO:0007669"/>
    <property type="project" value="TreeGrafter"/>
</dbReference>